<sequence>MKLKELQQCWKEFAEKRRNEGKDAEYVLLNQSIALKEDHVIEIRLTNTVQQPILDGLRTELTQHLRHHLKNNLITLEAKLVQMESKEMIYTAREKFNYLAEKHPELKILKERLGLDTDF</sequence>
<evidence type="ECO:0000313" key="2">
    <source>
        <dbReference type="Proteomes" id="UP001172083"/>
    </source>
</evidence>
<reference evidence="1" key="1">
    <citation type="submission" date="2023-06" db="EMBL/GenBank/DDBJ databases">
        <title>Genomic of Agaribacillus aureum.</title>
        <authorList>
            <person name="Wang G."/>
        </authorList>
    </citation>
    <scope>NUCLEOTIDE SEQUENCE</scope>
    <source>
        <strain evidence="1">BMA12</strain>
    </source>
</reference>
<keyword evidence="2" id="KW-1185">Reference proteome</keyword>
<dbReference type="RefSeq" id="WP_346760697.1">
    <property type="nucleotide sequence ID" value="NZ_JAUJEB010000006.1"/>
</dbReference>
<name>A0ABT8LC80_9BACT</name>
<evidence type="ECO:0000313" key="1">
    <source>
        <dbReference type="EMBL" id="MDN5215362.1"/>
    </source>
</evidence>
<comment type="caution">
    <text evidence="1">The sequence shown here is derived from an EMBL/GenBank/DDBJ whole genome shotgun (WGS) entry which is preliminary data.</text>
</comment>
<protein>
    <recommendedName>
        <fullName evidence="3">DNA polymerase III subunit gamma/tau</fullName>
    </recommendedName>
</protein>
<proteinExistence type="predicted"/>
<dbReference type="EMBL" id="JAUJEB010000006">
    <property type="protein sequence ID" value="MDN5215362.1"/>
    <property type="molecule type" value="Genomic_DNA"/>
</dbReference>
<evidence type="ECO:0008006" key="3">
    <source>
        <dbReference type="Google" id="ProtNLM"/>
    </source>
</evidence>
<accession>A0ABT8LC80</accession>
<organism evidence="1 2">
    <name type="scientific">Agaribacillus aureus</name>
    <dbReference type="NCBI Taxonomy" id="3051825"/>
    <lineage>
        <taxon>Bacteria</taxon>
        <taxon>Pseudomonadati</taxon>
        <taxon>Bacteroidota</taxon>
        <taxon>Cytophagia</taxon>
        <taxon>Cytophagales</taxon>
        <taxon>Splendidivirgaceae</taxon>
        <taxon>Agaribacillus</taxon>
    </lineage>
</organism>
<dbReference type="Proteomes" id="UP001172083">
    <property type="component" value="Unassembled WGS sequence"/>
</dbReference>
<gene>
    <name evidence="1" type="ORF">QQ020_25005</name>
</gene>